<proteinExistence type="predicted"/>
<feature type="region of interest" description="Disordered" evidence="1">
    <location>
        <begin position="1"/>
        <end position="26"/>
    </location>
</feature>
<dbReference type="EMBL" id="CABDUW010000023">
    <property type="protein sequence ID" value="VTJ52957.1"/>
    <property type="molecule type" value="Genomic_DNA"/>
</dbReference>
<dbReference type="EMBL" id="WJEC01008020">
    <property type="protein sequence ID" value="KAF7464524.1"/>
    <property type="molecule type" value="Genomic_DNA"/>
</dbReference>
<dbReference type="Proteomes" id="UP000662637">
    <property type="component" value="Unassembled WGS sequence"/>
</dbReference>
<reference evidence="3 4" key="1">
    <citation type="submission" date="2019-04" db="EMBL/GenBank/DDBJ databases">
        <authorList>
            <person name="Alioto T."/>
            <person name="Alioto T."/>
        </authorList>
    </citation>
    <scope>NUCLEOTIDE SEQUENCE [LARGE SCALE GENOMIC DNA]</scope>
</reference>
<protein>
    <submittedName>
        <fullName evidence="3">Uncharacterized protein</fullName>
    </submittedName>
</protein>
<evidence type="ECO:0000313" key="4">
    <source>
        <dbReference type="Proteomes" id="UP000335636"/>
    </source>
</evidence>
<organism evidence="3 4">
    <name type="scientific">Marmota monax</name>
    <name type="common">Woodchuck</name>
    <dbReference type="NCBI Taxonomy" id="9995"/>
    <lineage>
        <taxon>Eukaryota</taxon>
        <taxon>Metazoa</taxon>
        <taxon>Chordata</taxon>
        <taxon>Craniata</taxon>
        <taxon>Vertebrata</taxon>
        <taxon>Euteleostomi</taxon>
        <taxon>Mammalia</taxon>
        <taxon>Eutheria</taxon>
        <taxon>Euarchontoglires</taxon>
        <taxon>Glires</taxon>
        <taxon>Rodentia</taxon>
        <taxon>Sciuromorpha</taxon>
        <taxon>Sciuridae</taxon>
        <taxon>Xerinae</taxon>
        <taxon>Marmotini</taxon>
        <taxon>Marmota</taxon>
    </lineage>
</organism>
<feature type="compositionally biased region" description="Basic and acidic residues" evidence="1">
    <location>
        <begin position="7"/>
        <end position="16"/>
    </location>
</feature>
<evidence type="ECO:0000256" key="1">
    <source>
        <dbReference type="SAM" id="MobiDB-lite"/>
    </source>
</evidence>
<dbReference type="AlphaFoldDB" id="A0A5E4A6Q9"/>
<accession>A0A5E4A6Q9</accession>
<reference evidence="2" key="2">
    <citation type="submission" date="2020-08" db="EMBL/GenBank/DDBJ databases">
        <authorList>
            <person name="Shumante A."/>
            <person name="Zimin A.V."/>
            <person name="Puiu D."/>
            <person name="Salzberg S.L."/>
        </authorList>
    </citation>
    <scope>NUCLEOTIDE SEQUENCE</scope>
    <source>
        <strain evidence="2">WC2-LM</strain>
        <tissue evidence="2">Liver</tissue>
    </source>
</reference>
<dbReference type="Proteomes" id="UP000335636">
    <property type="component" value="Unassembled WGS sequence"/>
</dbReference>
<evidence type="ECO:0000313" key="2">
    <source>
        <dbReference type="EMBL" id="KAF7464524.1"/>
    </source>
</evidence>
<evidence type="ECO:0000313" key="3">
    <source>
        <dbReference type="EMBL" id="VTJ52957.1"/>
    </source>
</evidence>
<name>A0A5E4A6Q9_MARMO</name>
<gene>
    <name evidence="2" type="ORF">GHT09_006446</name>
    <name evidence="3" type="ORF">MONAX_5E017095</name>
</gene>
<keyword evidence="4" id="KW-1185">Reference proteome</keyword>
<sequence>MAGKWRSSTERRERARQAGPASTERCLPSSQRVFELLLGEGWSWEDEQNPRAAQRFTKPRGELLAENKKQKHFFLRDTTSREADRSLVEHPKFIYTPH</sequence>